<dbReference type="FunCoup" id="Q753I5">
    <property type="interactions" value="898"/>
</dbReference>
<dbReference type="Pfam" id="PF03343">
    <property type="entry name" value="SART-1"/>
    <property type="match status" value="1"/>
</dbReference>
<dbReference type="GO" id="GO:0046540">
    <property type="term" value="C:U4/U6 x U5 tri-snRNP complex"/>
    <property type="evidence" value="ECO:0000318"/>
    <property type="project" value="GO_Central"/>
</dbReference>
<dbReference type="InterPro" id="IPR005011">
    <property type="entry name" value="SNU66/SART1"/>
</dbReference>
<evidence type="ECO:0000256" key="6">
    <source>
        <dbReference type="SAM" id="MobiDB-lite"/>
    </source>
</evidence>
<evidence type="ECO:0000313" key="8">
    <source>
        <dbReference type="Proteomes" id="UP000000591"/>
    </source>
</evidence>
<evidence type="ECO:0000313" key="7">
    <source>
        <dbReference type="EMBL" id="AAS53698.1"/>
    </source>
</evidence>
<evidence type="ECO:0000256" key="1">
    <source>
        <dbReference type="ARBA" id="ARBA00004123"/>
    </source>
</evidence>
<comment type="similarity">
    <text evidence="2">Belongs to the SNU66/SART1 family.</text>
</comment>
<dbReference type="GeneID" id="4622139"/>
<keyword evidence="3" id="KW-0507">mRNA processing</keyword>
<proteinExistence type="inferred from homology"/>
<evidence type="ECO:0000256" key="2">
    <source>
        <dbReference type="ARBA" id="ARBA00006076"/>
    </source>
</evidence>
<comment type="subcellular location">
    <subcellularLocation>
        <location evidence="1">Nucleus</location>
    </subcellularLocation>
</comment>
<sequence>MAEEVVLSIEETNEIRRKLGLPLITPNLVRTDPLKPEHKQAEVDREGIVQQIEEIAVPILDKTRGEGTVTGATYDDNSQFIDRRVLQLKKRISERRTKPLLNLDDEDEDDWLENISTKRTRNTTVRPMYDEDAQEQLQEFRVSHTSSVLAPGKDVVMTLKETSVLDEGEEVLLENEAIRHDEEVKMNMELRQLNRERKLNKSALNDPSKIAKYADDGLRTYSDHGSFKISTGSVLLDDGTKMSDKIESLDGKRKLDLQQDEEIAEAAGDYEPIKIKKRRKPQNSSMIRKKDRSAAPVKVQLVDEDELMENEDEHFYSNLSISKVTKERSIEKLVEEAYEERAERKQRTRTVDLLRNGVVIDETDLFLDSLKDDILGNESTSRAAATPAAEAHNIPNTPAKASSVLKLASESKDGDNNTPNFYAGLGSTLQYLKEKNLFSDASTSRTSVDQKKQELLRIQQRIAAREVGERIDSQFASAGSLSQEDQKRLDQYKEDEIMRAAAPFQRERVAGYNPNVTLTYKDNSGRPLNAKEAFKKISQAWSGARASRKLASHRRRDQHSRE</sequence>
<gene>
    <name evidence="7" type="ORF">AGOS_AFR327C</name>
</gene>
<dbReference type="GO" id="GO:0045292">
    <property type="term" value="P:mRNA cis splicing, via spliceosome"/>
    <property type="evidence" value="ECO:0000318"/>
    <property type="project" value="GO_Central"/>
</dbReference>
<dbReference type="OMA" id="RFHGTKS"/>
<feature type="compositionally biased region" description="Basic residues" evidence="6">
    <location>
        <begin position="546"/>
        <end position="562"/>
    </location>
</feature>
<keyword evidence="4" id="KW-0508">mRNA splicing</keyword>
<keyword evidence="5" id="KW-0539">Nucleus</keyword>
<reference evidence="7 8" key="1">
    <citation type="journal article" date="2004" name="Science">
        <title>The Ashbya gossypii genome as a tool for mapping the ancient Saccharomyces cerevisiae genome.</title>
        <authorList>
            <person name="Dietrich F.S."/>
            <person name="Voegeli S."/>
            <person name="Brachat S."/>
            <person name="Lerch A."/>
            <person name="Gates K."/>
            <person name="Steiner S."/>
            <person name="Mohr C."/>
            <person name="Pohlmann R."/>
            <person name="Luedi P."/>
            <person name="Choi S."/>
            <person name="Wing R.A."/>
            <person name="Flavier A."/>
            <person name="Gaffney T.D."/>
            <person name="Philippsen P."/>
        </authorList>
    </citation>
    <scope>NUCLEOTIDE SEQUENCE [LARGE SCALE GENOMIC DNA]</scope>
    <source>
        <strain evidence="8">ATCC 10895 / CBS 109.51 / FGSC 9923 / NRRL Y-1056</strain>
    </source>
</reference>
<dbReference type="AlphaFoldDB" id="Q753I5"/>
<reference evidence="8" key="2">
    <citation type="journal article" date="2013" name="G3 (Bethesda)">
        <title>Genomes of Ashbya fungi isolated from insects reveal four mating-type loci, numerous translocations, lack of transposons, and distinct gene duplications.</title>
        <authorList>
            <person name="Dietrich F.S."/>
            <person name="Voegeli S."/>
            <person name="Kuo S."/>
            <person name="Philippsen P."/>
        </authorList>
    </citation>
    <scope>GENOME REANNOTATION</scope>
    <source>
        <strain evidence="8">ATCC 10895 / CBS 109.51 / FGSC 9923 / NRRL Y-1056</strain>
    </source>
</reference>
<name>Q753I5_EREGS</name>
<dbReference type="RefSeq" id="NP_985874.1">
    <property type="nucleotide sequence ID" value="NM_211229.1"/>
</dbReference>
<feature type="region of interest" description="Disordered" evidence="6">
    <location>
        <begin position="541"/>
        <end position="562"/>
    </location>
</feature>
<dbReference type="PANTHER" id="PTHR14152">
    <property type="entry name" value="SQUAMOUS CELL CARCINOMA ANTIGEN RECOGNISED BY CYTOTOXIC T LYMPHOCYTES"/>
    <property type="match status" value="1"/>
</dbReference>
<dbReference type="PANTHER" id="PTHR14152:SF5">
    <property type="entry name" value="U4_U6.U5 TRI-SNRNP-ASSOCIATED PROTEIN 1"/>
    <property type="match status" value="1"/>
</dbReference>
<dbReference type="GO" id="GO:0000481">
    <property type="term" value="P:maturation of 5S rRNA"/>
    <property type="evidence" value="ECO:0000318"/>
    <property type="project" value="GO_Central"/>
</dbReference>
<keyword evidence="8" id="KW-1185">Reference proteome</keyword>
<protein>
    <submittedName>
        <fullName evidence="7">AFR327Cp</fullName>
    </submittedName>
</protein>
<dbReference type="EMBL" id="AE016819">
    <property type="protein sequence ID" value="AAS53698.1"/>
    <property type="molecule type" value="Genomic_DNA"/>
</dbReference>
<dbReference type="eggNOG" id="KOG2217">
    <property type="taxonomic scope" value="Eukaryota"/>
</dbReference>
<evidence type="ECO:0000256" key="3">
    <source>
        <dbReference type="ARBA" id="ARBA00022664"/>
    </source>
</evidence>
<dbReference type="HOGENOM" id="CLU_018358_0_0_1"/>
<dbReference type="OrthoDB" id="5583at2759"/>
<organism evidence="7 8">
    <name type="scientific">Eremothecium gossypii (strain ATCC 10895 / CBS 109.51 / FGSC 9923 / NRRL Y-1056)</name>
    <name type="common">Yeast</name>
    <name type="synonym">Ashbya gossypii</name>
    <dbReference type="NCBI Taxonomy" id="284811"/>
    <lineage>
        <taxon>Eukaryota</taxon>
        <taxon>Fungi</taxon>
        <taxon>Dikarya</taxon>
        <taxon>Ascomycota</taxon>
        <taxon>Saccharomycotina</taxon>
        <taxon>Saccharomycetes</taxon>
        <taxon>Saccharomycetales</taxon>
        <taxon>Saccharomycetaceae</taxon>
        <taxon>Eremothecium</taxon>
    </lineage>
</organism>
<evidence type="ECO:0000256" key="5">
    <source>
        <dbReference type="ARBA" id="ARBA00023242"/>
    </source>
</evidence>
<dbReference type="KEGG" id="ago:AGOS_AFR327C"/>
<dbReference type="STRING" id="284811.Q753I5"/>
<dbReference type="Pfam" id="PF19252">
    <property type="entry name" value="HIND"/>
    <property type="match status" value="1"/>
</dbReference>
<dbReference type="InParanoid" id="Q753I5"/>
<dbReference type="Proteomes" id="UP000000591">
    <property type="component" value="Chromosome VI"/>
</dbReference>
<dbReference type="InterPro" id="IPR045347">
    <property type="entry name" value="HIND"/>
</dbReference>
<accession>Q753I5</accession>
<evidence type="ECO:0000256" key="4">
    <source>
        <dbReference type="ARBA" id="ARBA00023187"/>
    </source>
</evidence>